<dbReference type="AlphaFoldDB" id="A0A1R1YC73"/>
<gene>
    <name evidence="1" type="ORF">AYI70_g1543</name>
</gene>
<accession>A0A1R1YC73</accession>
<dbReference type="EMBL" id="LSSN01000329">
    <property type="protein sequence ID" value="OMJ24502.1"/>
    <property type="molecule type" value="Genomic_DNA"/>
</dbReference>
<evidence type="ECO:0000313" key="1">
    <source>
        <dbReference type="EMBL" id="OMJ24502.1"/>
    </source>
</evidence>
<proteinExistence type="predicted"/>
<protein>
    <recommendedName>
        <fullName evidence="3">Reverse transcriptase domain-containing protein</fullName>
    </recommendedName>
</protein>
<dbReference type="Proteomes" id="UP000187283">
    <property type="component" value="Unassembled WGS sequence"/>
</dbReference>
<sequence length="161" mass="17428">MPGNSVKIPGILLADDLVLLADSEVGLRENLLILEKWKNDNEISFGISKCGALTVGGAFKQPRTKATNRVSENLGLMPGNSVKIPGILLADDLVLLADSEVGLRENLLILEKWKNDNEISFGISKCGALTVGGAFKQPRTKATSKISFYSQGILVLRRNHQ</sequence>
<keyword evidence="2" id="KW-1185">Reference proteome</keyword>
<evidence type="ECO:0008006" key="3">
    <source>
        <dbReference type="Google" id="ProtNLM"/>
    </source>
</evidence>
<comment type="caution">
    <text evidence="1">The sequence shown here is derived from an EMBL/GenBank/DDBJ whole genome shotgun (WGS) entry which is preliminary data.</text>
</comment>
<evidence type="ECO:0000313" key="2">
    <source>
        <dbReference type="Proteomes" id="UP000187283"/>
    </source>
</evidence>
<reference evidence="1 2" key="1">
    <citation type="submission" date="2017-01" db="EMBL/GenBank/DDBJ databases">
        <authorList>
            <person name="Mah S.A."/>
            <person name="Swanson W.J."/>
            <person name="Moy G.W."/>
            <person name="Vacquier V.D."/>
        </authorList>
    </citation>
    <scope>NUCLEOTIDE SEQUENCE [LARGE SCALE GENOMIC DNA]</scope>
    <source>
        <strain evidence="1 2">GSMNP</strain>
    </source>
</reference>
<organism evidence="1 2">
    <name type="scientific">Smittium culicis</name>
    <dbReference type="NCBI Taxonomy" id="133412"/>
    <lineage>
        <taxon>Eukaryota</taxon>
        <taxon>Fungi</taxon>
        <taxon>Fungi incertae sedis</taxon>
        <taxon>Zoopagomycota</taxon>
        <taxon>Kickxellomycotina</taxon>
        <taxon>Harpellomycetes</taxon>
        <taxon>Harpellales</taxon>
        <taxon>Legeriomycetaceae</taxon>
        <taxon>Smittium</taxon>
    </lineage>
</organism>
<name>A0A1R1YC73_9FUNG</name>